<dbReference type="HOGENOM" id="CLU_3224626_0_0_1"/>
<gene>
    <name evidence="2" type="ORF">FOTG_18630</name>
</gene>
<dbReference type="AlphaFoldDB" id="X0KH17"/>
<evidence type="ECO:0000313" key="2">
    <source>
        <dbReference type="EMBL" id="EXM12894.1"/>
    </source>
</evidence>
<organism evidence="2">
    <name type="scientific">Fusarium oxysporum f. sp. vasinfectum 25433</name>
    <dbReference type="NCBI Taxonomy" id="1089449"/>
    <lineage>
        <taxon>Eukaryota</taxon>
        <taxon>Fungi</taxon>
        <taxon>Dikarya</taxon>
        <taxon>Ascomycota</taxon>
        <taxon>Pezizomycotina</taxon>
        <taxon>Sordariomycetes</taxon>
        <taxon>Hypocreomycetidae</taxon>
        <taxon>Hypocreales</taxon>
        <taxon>Nectriaceae</taxon>
        <taxon>Fusarium</taxon>
        <taxon>Fusarium oxysporum species complex</taxon>
    </lineage>
</organism>
<feature type="compositionally biased region" description="Basic and acidic residues" evidence="1">
    <location>
        <begin position="1"/>
        <end position="18"/>
    </location>
</feature>
<protein>
    <submittedName>
        <fullName evidence="2">Uncharacterized protein</fullName>
    </submittedName>
</protein>
<accession>X0KH17</accession>
<dbReference type="EMBL" id="KK035357">
    <property type="protein sequence ID" value="EXM12894.1"/>
    <property type="molecule type" value="Genomic_DNA"/>
</dbReference>
<proteinExistence type="predicted"/>
<reference evidence="2" key="1">
    <citation type="submission" date="2011-11" db="EMBL/GenBank/DDBJ databases">
        <title>The Genome Sequence of Fusarium oxysporum Cotton.</title>
        <authorList>
            <consortium name="The Broad Institute Genome Sequencing Platform"/>
            <person name="Ma L.-J."/>
            <person name="Gale L.R."/>
            <person name="Schwartz D.C."/>
            <person name="Zhou S."/>
            <person name="Corby-Kistler H."/>
            <person name="Young S.K."/>
            <person name="Zeng Q."/>
            <person name="Gargeya S."/>
            <person name="Fitzgerald M."/>
            <person name="Haas B."/>
            <person name="Abouelleil A."/>
            <person name="Alvarado L."/>
            <person name="Arachchi H.M."/>
            <person name="Berlin A."/>
            <person name="Brown A."/>
            <person name="Chapman S.B."/>
            <person name="Chen Z."/>
            <person name="Dunbar C."/>
            <person name="Freedman E."/>
            <person name="Gearin G."/>
            <person name="Goldberg J."/>
            <person name="Griggs A."/>
            <person name="Gujja S."/>
            <person name="Heiman D."/>
            <person name="Howarth C."/>
            <person name="Larson L."/>
            <person name="Lui A."/>
            <person name="MacDonald P.J.P."/>
            <person name="Montmayeur A."/>
            <person name="Murphy C."/>
            <person name="Neiman D."/>
            <person name="Pearson M."/>
            <person name="Priest M."/>
            <person name="Roberts A."/>
            <person name="Saif S."/>
            <person name="Shea T."/>
            <person name="Shenoy N."/>
            <person name="Sisk P."/>
            <person name="Stolte C."/>
            <person name="Sykes S."/>
            <person name="Wortman J."/>
            <person name="Nusbaum C."/>
            <person name="Birren B."/>
        </authorList>
    </citation>
    <scope>NUCLEOTIDE SEQUENCE [LARGE SCALE GENOMIC DNA]</scope>
    <source>
        <strain evidence="2">25433</strain>
    </source>
</reference>
<feature type="region of interest" description="Disordered" evidence="1">
    <location>
        <begin position="1"/>
        <end position="44"/>
    </location>
</feature>
<reference evidence="2" key="2">
    <citation type="submission" date="2014-03" db="EMBL/GenBank/DDBJ databases">
        <title>The Genome Annotation of Fusarium oxysporum Cotton.</title>
        <authorList>
            <consortium name="The Broad Institute Genomics Platform"/>
            <person name="Ma L.-J."/>
            <person name="Corby-Kistler H."/>
            <person name="Broz K."/>
            <person name="Gale L.R."/>
            <person name="Jonkers W."/>
            <person name="O'Donnell K."/>
            <person name="Ploetz R."/>
            <person name="Steinberg C."/>
            <person name="Schwartz D.C."/>
            <person name="VanEtten H."/>
            <person name="Zhou S."/>
            <person name="Young S.K."/>
            <person name="Zeng Q."/>
            <person name="Gargeya S."/>
            <person name="Fitzgerald M."/>
            <person name="Abouelleil A."/>
            <person name="Alvarado L."/>
            <person name="Chapman S.B."/>
            <person name="Gainer-Dewar J."/>
            <person name="Goldberg J."/>
            <person name="Griggs A."/>
            <person name="Gujja S."/>
            <person name="Hansen M."/>
            <person name="Howarth C."/>
            <person name="Imamovic A."/>
            <person name="Ireland A."/>
            <person name="Larimer J."/>
            <person name="McCowan C."/>
            <person name="Murphy C."/>
            <person name="Pearson M."/>
            <person name="Poon T.W."/>
            <person name="Priest M."/>
            <person name="Roberts A."/>
            <person name="Saif S."/>
            <person name="Shea T."/>
            <person name="Sykes S."/>
            <person name="Wortman J."/>
            <person name="Nusbaum C."/>
            <person name="Birren B."/>
        </authorList>
    </citation>
    <scope>NUCLEOTIDE SEQUENCE</scope>
    <source>
        <strain evidence="2">25433</strain>
    </source>
</reference>
<dbReference type="Proteomes" id="UP000030701">
    <property type="component" value="Unassembled WGS sequence"/>
</dbReference>
<sequence>MAHQELKGIEAIRREQRETSSSYAKLPRQTDLSPQLPRERRMKN</sequence>
<name>X0KH17_FUSOX</name>
<evidence type="ECO:0000256" key="1">
    <source>
        <dbReference type="SAM" id="MobiDB-lite"/>
    </source>
</evidence>